<dbReference type="STRING" id="51511.ENSCSAVP00000016076"/>
<dbReference type="HOGENOM" id="CLU_068137_0_0_1"/>
<dbReference type="PROSITE" id="PS51184">
    <property type="entry name" value="JMJC"/>
    <property type="match status" value="1"/>
</dbReference>
<sequence length="333" mass="38294">MATFDQFESVLKLAGKLGVSNEQLNTLESVEIIKNVGTKWFKRNVHILIAGFICLAVVVPPSYLVYIIKHKTEEGSMFLQEWSDASRKGPLRDLKCLVEFGPYEPYVRKPVDCKTCAGITEVKHVRNLTQKDFLHDYAFTMQPVVVEDGQLNWTARETFSYDYFKGIYTPGSKAFEQVSTKCQFFPYDTNMNGLREFFTMSKDRVEGKEDRWYIGWSNCEGPAANELRKHYHLPYFLPPELDHSKVDWVFMGMPGYGAPMHVDFVTTSSWQAQLRGIKKWTFETPPECYGICPTTLEVKVKPGEIIVFDGNSWYHQTEIIGNETSIVIGSEYF</sequence>
<dbReference type="GeneTree" id="ENSGT00390000006150"/>
<keyword evidence="1" id="KW-0812">Transmembrane</keyword>
<reference evidence="4" key="1">
    <citation type="submission" date="2003-08" db="EMBL/GenBank/DDBJ databases">
        <authorList>
            <person name="Birren B."/>
            <person name="Nusbaum C."/>
            <person name="Abebe A."/>
            <person name="Abouelleil A."/>
            <person name="Adekoya E."/>
            <person name="Ait-zahra M."/>
            <person name="Allen N."/>
            <person name="Allen T."/>
            <person name="An P."/>
            <person name="Anderson M."/>
            <person name="Anderson S."/>
            <person name="Arachchi H."/>
            <person name="Armbruster J."/>
            <person name="Bachantsang P."/>
            <person name="Baldwin J."/>
            <person name="Barry A."/>
            <person name="Bayul T."/>
            <person name="Blitshsteyn B."/>
            <person name="Bloom T."/>
            <person name="Blye J."/>
            <person name="Boguslavskiy L."/>
            <person name="Borowsky M."/>
            <person name="Boukhgalter B."/>
            <person name="Brunache A."/>
            <person name="Butler J."/>
            <person name="Calixte N."/>
            <person name="Calvo S."/>
            <person name="Camarata J."/>
            <person name="Campo K."/>
            <person name="Chang J."/>
            <person name="Cheshatsang Y."/>
            <person name="Citroen M."/>
            <person name="Collymore A."/>
            <person name="Considine T."/>
            <person name="Cook A."/>
            <person name="Cooke P."/>
            <person name="Corum B."/>
            <person name="Cuomo C."/>
            <person name="David R."/>
            <person name="Dawoe T."/>
            <person name="Degray S."/>
            <person name="Dodge S."/>
            <person name="Dooley K."/>
            <person name="Dorje P."/>
            <person name="Dorjee K."/>
            <person name="Dorris L."/>
            <person name="Duffey N."/>
            <person name="Dupes A."/>
            <person name="Elkins T."/>
            <person name="Engels R."/>
            <person name="Erickson J."/>
            <person name="Farina A."/>
            <person name="Faro S."/>
            <person name="Ferreira P."/>
            <person name="Fischer H."/>
            <person name="Fitzgerald M."/>
            <person name="Foley K."/>
            <person name="Gage D."/>
            <person name="Galagan J."/>
            <person name="Gearin G."/>
            <person name="Gnerre S."/>
            <person name="Gnirke A."/>
            <person name="Goyette A."/>
            <person name="Graham J."/>
            <person name="Grandbois E."/>
            <person name="Gyaltsen K."/>
            <person name="Hafez N."/>
            <person name="Hagopian D."/>
            <person name="Hagos B."/>
            <person name="Hall J."/>
            <person name="Hatcher B."/>
            <person name="Heller A."/>
            <person name="Higgins H."/>
            <person name="Honan T."/>
            <person name="Horn A."/>
            <person name="Houde N."/>
            <person name="Hughes L."/>
            <person name="Hulme W."/>
            <person name="Husby E."/>
            <person name="Iliev I."/>
            <person name="Jaffe D."/>
            <person name="Jones C."/>
            <person name="Kamal M."/>
            <person name="Kamat A."/>
            <person name="Kamvysselis M."/>
            <person name="Karlsson E."/>
            <person name="Kells C."/>
            <person name="Kieu A."/>
            <person name="Kisner P."/>
            <person name="Kodira C."/>
            <person name="Kulbokas E."/>
            <person name="Labutti K."/>
            <person name="Lama D."/>
            <person name="Landers T."/>
            <person name="Leger J."/>
            <person name="Levine S."/>
            <person name="Lewis D."/>
            <person name="Lewis T."/>
            <person name="Lindblad-toh K."/>
            <person name="Liu X."/>
            <person name="Lokyitsang T."/>
            <person name="Lokyitsang Y."/>
            <person name="Lucien O."/>
            <person name="Lui A."/>
            <person name="Ma L.J."/>
            <person name="Mabbitt R."/>
            <person name="Macdonald J."/>
            <person name="Maclean C."/>
            <person name="Major J."/>
            <person name="Manning J."/>
            <person name="Marabella R."/>
            <person name="Maru K."/>
            <person name="Matthews C."/>
            <person name="Mauceli E."/>
            <person name="Mccarthy M."/>
            <person name="Mcdonough S."/>
            <person name="Mcghee T."/>
            <person name="Meldrim J."/>
            <person name="Meneus L."/>
            <person name="Mesirov J."/>
            <person name="Mihalev A."/>
            <person name="Mihova T."/>
            <person name="Mikkelsen T."/>
            <person name="Mlenga V."/>
            <person name="Moru K."/>
            <person name="Mozes J."/>
            <person name="Mulrain L."/>
            <person name="Munson G."/>
            <person name="Naylor J."/>
            <person name="Newes C."/>
            <person name="Nguyen C."/>
            <person name="Nguyen N."/>
            <person name="Nguyen T."/>
            <person name="Nicol R."/>
            <person name="Nielsen C."/>
            <person name="Nizzari M."/>
            <person name="Norbu C."/>
            <person name="Norbu N."/>
            <person name="O'donnell P."/>
            <person name="Okoawo O."/>
            <person name="O'leary S."/>
            <person name="Omotosho B."/>
            <person name="O'neill K."/>
            <person name="Osman S."/>
            <person name="Parker S."/>
            <person name="Perrin D."/>
            <person name="Phunkhang P."/>
            <person name="Piqani B."/>
            <person name="Purcell S."/>
            <person name="Rachupka T."/>
            <person name="Ramasamy U."/>
            <person name="Rameau R."/>
            <person name="Ray V."/>
            <person name="Raymond C."/>
            <person name="Retta R."/>
            <person name="Richardson S."/>
            <person name="Rise C."/>
            <person name="Rodriguez J."/>
            <person name="Rogers J."/>
            <person name="Rogov P."/>
            <person name="Rutman M."/>
            <person name="Schupbach R."/>
            <person name="Seaman C."/>
            <person name="Settipalli S."/>
            <person name="Sharpe T."/>
            <person name="Sheridan J."/>
            <person name="Sherpa N."/>
            <person name="Shi J."/>
            <person name="Smirnov S."/>
            <person name="Smith C."/>
            <person name="Sougnez C."/>
            <person name="Spencer B."/>
            <person name="Stalker J."/>
            <person name="Stange-thomann N."/>
            <person name="Stavropoulos S."/>
            <person name="Stetson K."/>
            <person name="Stone C."/>
            <person name="Stone S."/>
            <person name="Stubbs M."/>
            <person name="Talamas J."/>
            <person name="Tchuinga P."/>
            <person name="Tenzing P."/>
            <person name="Tesfaye S."/>
            <person name="Theodore J."/>
            <person name="Thoulutsang Y."/>
            <person name="Topham K."/>
            <person name="Towey S."/>
            <person name="Tsamla T."/>
            <person name="Tsomo N."/>
            <person name="Vallee D."/>
            <person name="Vassiliev H."/>
            <person name="Venkataraman V."/>
            <person name="Vinson J."/>
            <person name="Vo A."/>
            <person name="Wade C."/>
            <person name="Wang S."/>
            <person name="Wangchuk T."/>
            <person name="Wangdi T."/>
            <person name="Whittaker C."/>
            <person name="Wilkinson J."/>
            <person name="Wu Y."/>
            <person name="Wyman D."/>
            <person name="Yadav S."/>
            <person name="Yang S."/>
            <person name="Yang X."/>
            <person name="Yeager S."/>
            <person name="Yee E."/>
            <person name="Young G."/>
            <person name="Zainoun J."/>
            <person name="Zembeck L."/>
            <person name="Zimmer A."/>
            <person name="Zody M."/>
            <person name="Lander E."/>
        </authorList>
    </citation>
    <scope>NUCLEOTIDE SEQUENCE [LARGE SCALE GENOMIC DNA]</scope>
</reference>
<dbReference type="OMA" id="EPPRECH"/>
<accession>H2ZER0</accession>
<dbReference type="InterPro" id="IPR003347">
    <property type="entry name" value="JmjC_dom"/>
</dbReference>
<dbReference type="PANTHER" id="PTHR12480:SF41">
    <property type="entry name" value="JMJC DOMAIN-CONTAINING PROTEIN"/>
    <property type="match status" value="1"/>
</dbReference>
<reference evidence="3" key="2">
    <citation type="submission" date="2025-08" db="UniProtKB">
        <authorList>
            <consortium name="Ensembl"/>
        </authorList>
    </citation>
    <scope>IDENTIFICATION</scope>
</reference>
<proteinExistence type="predicted"/>
<feature type="domain" description="JmjC" evidence="2">
    <location>
        <begin position="222"/>
        <end position="333"/>
    </location>
</feature>
<organism evidence="3 4">
    <name type="scientific">Ciona savignyi</name>
    <name type="common">Pacific transparent sea squirt</name>
    <dbReference type="NCBI Taxonomy" id="51511"/>
    <lineage>
        <taxon>Eukaryota</taxon>
        <taxon>Metazoa</taxon>
        <taxon>Chordata</taxon>
        <taxon>Tunicata</taxon>
        <taxon>Ascidiacea</taxon>
        <taxon>Phlebobranchia</taxon>
        <taxon>Cionidae</taxon>
        <taxon>Ciona</taxon>
    </lineage>
</organism>
<dbReference type="InterPro" id="IPR050910">
    <property type="entry name" value="JMJD6_ArgDemeth/LysHydrox"/>
</dbReference>
<dbReference type="PANTHER" id="PTHR12480">
    <property type="entry name" value="ARGININE DEMETHYLASE AND LYSYL-HYDROXYLASE JMJD"/>
    <property type="match status" value="1"/>
</dbReference>
<feature type="transmembrane region" description="Helical" evidence="1">
    <location>
        <begin position="45"/>
        <end position="68"/>
    </location>
</feature>
<dbReference type="Gene3D" id="2.60.120.650">
    <property type="entry name" value="Cupin"/>
    <property type="match status" value="1"/>
</dbReference>
<dbReference type="AlphaFoldDB" id="H2ZER0"/>
<dbReference type="Ensembl" id="ENSCSAVT00000016256.1">
    <property type="protein sequence ID" value="ENSCSAVP00000016076.1"/>
    <property type="gene ID" value="ENSCSAVG00000009466.1"/>
</dbReference>
<name>H2ZER0_CIOSA</name>
<protein>
    <recommendedName>
        <fullName evidence="2">JmjC domain-containing protein</fullName>
    </recommendedName>
</protein>
<keyword evidence="4" id="KW-1185">Reference proteome</keyword>
<dbReference type="SUPFAM" id="SSF51197">
    <property type="entry name" value="Clavaminate synthase-like"/>
    <property type="match status" value="1"/>
</dbReference>
<keyword evidence="1" id="KW-0472">Membrane</keyword>
<dbReference type="Proteomes" id="UP000007875">
    <property type="component" value="Unassembled WGS sequence"/>
</dbReference>
<evidence type="ECO:0000313" key="4">
    <source>
        <dbReference type="Proteomes" id="UP000007875"/>
    </source>
</evidence>
<evidence type="ECO:0000259" key="2">
    <source>
        <dbReference type="PROSITE" id="PS51184"/>
    </source>
</evidence>
<reference evidence="3" key="3">
    <citation type="submission" date="2025-09" db="UniProtKB">
        <authorList>
            <consortium name="Ensembl"/>
        </authorList>
    </citation>
    <scope>IDENTIFICATION</scope>
</reference>
<dbReference type="eggNOG" id="ENOG502QS9X">
    <property type="taxonomic scope" value="Eukaryota"/>
</dbReference>
<evidence type="ECO:0000313" key="3">
    <source>
        <dbReference type="Ensembl" id="ENSCSAVP00000016076.1"/>
    </source>
</evidence>
<dbReference type="GO" id="GO:0016706">
    <property type="term" value="F:2-oxoglutarate-dependent dioxygenase activity"/>
    <property type="evidence" value="ECO:0007669"/>
    <property type="project" value="TreeGrafter"/>
</dbReference>
<dbReference type="InParanoid" id="H2ZER0"/>
<keyword evidence="1" id="KW-1133">Transmembrane helix</keyword>
<evidence type="ECO:0000256" key="1">
    <source>
        <dbReference type="SAM" id="Phobius"/>
    </source>
</evidence>